<proteinExistence type="predicted"/>
<accession>A0ACB7IU74</accession>
<evidence type="ECO:0000313" key="1">
    <source>
        <dbReference type="EMBL" id="KAG9221068.1"/>
    </source>
</evidence>
<keyword evidence="2" id="KW-1185">Reference proteome</keyword>
<name>A0ACB7IU74_PLECO</name>
<gene>
    <name evidence="1" type="ORF">CCMSSC00406_0005493</name>
</gene>
<protein>
    <submittedName>
        <fullName evidence="1">Uncharacterized protein</fullName>
    </submittedName>
</protein>
<organism evidence="1 2">
    <name type="scientific">Pleurotus cornucopiae</name>
    <name type="common">Cornucopia mushroom</name>
    <dbReference type="NCBI Taxonomy" id="5321"/>
    <lineage>
        <taxon>Eukaryota</taxon>
        <taxon>Fungi</taxon>
        <taxon>Dikarya</taxon>
        <taxon>Basidiomycota</taxon>
        <taxon>Agaricomycotina</taxon>
        <taxon>Agaricomycetes</taxon>
        <taxon>Agaricomycetidae</taxon>
        <taxon>Agaricales</taxon>
        <taxon>Pleurotineae</taxon>
        <taxon>Pleurotaceae</taxon>
        <taxon>Pleurotus</taxon>
    </lineage>
</organism>
<dbReference type="Proteomes" id="UP000824881">
    <property type="component" value="Unassembled WGS sequence"/>
</dbReference>
<comment type="caution">
    <text evidence="1">The sequence shown here is derived from an EMBL/GenBank/DDBJ whole genome shotgun (WGS) entry which is preliminary data.</text>
</comment>
<sequence length="317" mass="35275">MADIPHFTLNDGNKIPSVGIGCWMGIPGGAERVYNMCLKALKNGYRLIDTANGYGNEKQVGQAVRDSGIPREDIYVTTKLPNNDHHRVQESFDESLRSLGLDYIDLYLMHWPQACISAVSMADPDAVIPPPGESPTFIETWRDMEKLLATGKVKSIGISNFSVKTLNELLPHCYIVPAVNQVELHPCLPSIELKKLCDDKGILLEAYSPLGQKTTLLHESPIIREIGERLGVTPAQVVLSWDVQRGTAVVAKTETESRMKENITVVQLSEADMETLNGMHKLPGLHRSLVWVRDTDEVFGWKYKWLGWDIGQGGFVP</sequence>
<dbReference type="EMBL" id="WQMT02000007">
    <property type="protein sequence ID" value="KAG9221068.1"/>
    <property type="molecule type" value="Genomic_DNA"/>
</dbReference>
<reference evidence="1 2" key="1">
    <citation type="journal article" date="2021" name="Appl. Environ. Microbiol.">
        <title>Genetic linkage and physical mapping for an oyster mushroom Pleurotus cornucopiae and QTL analysis for the trait cap color.</title>
        <authorList>
            <person name="Zhang Y."/>
            <person name="Gao W."/>
            <person name="Sonnenberg A."/>
            <person name="Chen Q."/>
            <person name="Zhang J."/>
            <person name="Huang C."/>
        </authorList>
    </citation>
    <scope>NUCLEOTIDE SEQUENCE [LARGE SCALE GENOMIC DNA]</scope>
    <source>
        <strain evidence="1">CCMSSC00406</strain>
    </source>
</reference>
<evidence type="ECO:0000313" key="2">
    <source>
        <dbReference type="Proteomes" id="UP000824881"/>
    </source>
</evidence>